<gene>
    <name evidence="1" type="ORF">L6452_08616</name>
</gene>
<sequence>MQPFLNKEVVIPKLEKLHIRNMENLKMIWPCEFSSSEEVNDCILREIRVERCDSGVNLFPSNPMSLLHHLEELNVSSCDSIEVLFNIDLRCVGKNVEVGSCLRSIHVSFAENLREVWRIKGANDSGHVINGFQAIESIFIRGCKRFRNVFTPTTTTNFDMRALTMLTIIDCGENEKDDEMVNSRQEQEIKVAFPSYLMHTFHNLHNLSIYNYKGVEVVFDIESPQSNQTTTATSLP</sequence>
<keyword evidence="2" id="KW-1185">Reference proteome</keyword>
<dbReference type="EMBL" id="CM042049">
    <property type="protein sequence ID" value="KAI3746192.1"/>
    <property type="molecule type" value="Genomic_DNA"/>
</dbReference>
<reference evidence="1 2" key="2">
    <citation type="journal article" date="2022" name="Mol. Ecol. Resour.">
        <title>The genomes of chicory, endive, great burdock and yacon provide insights into Asteraceae paleo-polyploidization history and plant inulin production.</title>
        <authorList>
            <person name="Fan W."/>
            <person name="Wang S."/>
            <person name="Wang H."/>
            <person name="Wang A."/>
            <person name="Jiang F."/>
            <person name="Liu H."/>
            <person name="Zhao H."/>
            <person name="Xu D."/>
            <person name="Zhang Y."/>
        </authorList>
    </citation>
    <scope>NUCLEOTIDE SEQUENCE [LARGE SCALE GENOMIC DNA]</scope>
    <source>
        <strain evidence="2">cv. Niubang</strain>
    </source>
</reference>
<organism evidence="1 2">
    <name type="scientific">Arctium lappa</name>
    <name type="common">Greater burdock</name>
    <name type="synonym">Lappa major</name>
    <dbReference type="NCBI Taxonomy" id="4217"/>
    <lineage>
        <taxon>Eukaryota</taxon>
        <taxon>Viridiplantae</taxon>
        <taxon>Streptophyta</taxon>
        <taxon>Embryophyta</taxon>
        <taxon>Tracheophyta</taxon>
        <taxon>Spermatophyta</taxon>
        <taxon>Magnoliopsida</taxon>
        <taxon>eudicotyledons</taxon>
        <taxon>Gunneridae</taxon>
        <taxon>Pentapetalae</taxon>
        <taxon>asterids</taxon>
        <taxon>campanulids</taxon>
        <taxon>Asterales</taxon>
        <taxon>Asteraceae</taxon>
        <taxon>Carduoideae</taxon>
        <taxon>Cardueae</taxon>
        <taxon>Arctiinae</taxon>
        <taxon>Arctium</taxon>
    </lineage>
</organism>
<evidence type="ECO:0000313" key="2">
    <source>
        <dbReference type="Proteomes" id="UP001055879"/>
    </source>
</evidence>
<protein>
    <submittedName>
        <fullName evidence="1">Uncharacterized protein</fullName>
    </submittedName>
</protein>
<reference evidence="2" key="1">
    <citation type="journal article" date="2022" name="Mol. Ecol. Resour.">
        <title>The genomes of chicory, endive, great burdock and yacon provide insights into Asteraceae palaeo-polyploidization history and plant inulin production.</title>
        <authorList>
            <person name="Fan W."/>
            <person name="Wang S."/>
            <person name="Wang H."/>
            <person name="Wang A."/>
            <person name="Jiang F."/>
            <person name="Liu H."/>
            <person name="Zhao H."/>
            <person name="Xu D."/>
            <person name="Zhang Y."/>
        </authorList>
    </citation>
    <scope>NUCLEOTIDE SEQUENCE [LARGE SCALE GENOMIC DNA]</scope>
    <source>
        <strain evidence="2">cv. Niubang</strain>
    </source>
</reference>
<proteinExistence type="predicted"/>
<name>A0ACB9DI41_ARCLA</name>
<dbReference type="Proteomes" id="UP001055879">
    <property type="component" value="Linkage Group LG03"/>
</dbReference>
<accession>A0ACB9DI41</accession>
<evidence type="ECO:0000313" key="1">
    <source>
        <dbReference type="EMBL" id="KAI3746192.1"/>
    </source>
</evidence>
<comment type="caution">
    <text evidence="1">The sequence shown here is derived from an EMBL/GenBank/DDBJ whole genome shotgun (WGS) entry which is preliminary data.</text>
</comment>